<dbReference type="InterPro" id="IPR053520">
    <property type="entry name" value="Transposase_Tn903"/>
</dbReference>
<gene>
    <name evidence="2" type="ORF">G5S42_39875</name>
    <name evidence="3" type="ORF">G5S42_40005</name>
</gene>
<name>A0A7Y6N1Z3_9BURK</name>
<evidence type="ECO:0000259" key="1">
    <source>
        <dbReference type="Pfam" id="PF01609"/>
    </source>
</evidence>
<dbReference type="RefSeq" id="WP_176112498.1">
    <property type="nucleotide sequence ID" value="NZ_JBNDKX010000001.1"/>
</dbReference>
<sequence>MISLYVPGGDLKAQLINAKIRTPGVSGREPTYTTAYIELIFTFYRLLGWGMRQITGYMEDYWETRGLDIPVPSASQLGERFASLEVSVTQRCEQLARRLARGGTISLMVDSTGLSFGRASQWYEEKYAQKAARTPWRKMHQSIDADMNVHAIRITTTEVLDSEGMDAVLPADVPMDRVIADGAYYSIERTEALSGAGVTPVIPPPAHAVVHGEERTRRHDQIVRYIEDKGIYAFHKKYGYGVRSLAEAQISRIKRCIGERLLTQELASQEGEGVIIANLLNRWNAFGKPVCVKNA</sequence>
<protein>
    <submittedName>
        <fullName evidence="3">IS5 family transposase</fullName>
    </submittedName>
</protein>
<feature type="domain" description="Transposase IS4-like" evidence="1">
    <location>
        <begin position="107"/>
        <end position="278"/>
    </location>
</feature>
<dbReference type="Pfam" id="PF01609">
    <property type="entry name" value="DDE_Tnp_1"/>
    <property type="match status" value="1"/>
</dbReference>
<comment type="caution">
    <text evidence="3">The sequence shown here is derived from an EMBL/GenBank/DDBJ whole genome shotgun (WGS) entry which is preliminary data.</text>
</comment>
<dbReference type="PANTHER" id="PTHR34631:SF3">
    <property type="entry name" value="ISSOD12 TRANSPOSASE TNPA_ISSOD12"/>
    <property type="match status" value="1"/>
</dbReference>
<dbReference type="InterPro" id="IPR053172">
    <property type="entry name" value="Tn903_transposase"/>
</dbReference>
<dbReference type="InterPro" id="IPR002559">
    <property type="entry name" value="Transposase_11"/>
</dbReference>
<evidence type="ECO:0000313" key="3">
    <source>
        <dbReference type="EMBL" id="NUY05703.1"/>
    </source>
</evidence>
<dbReference type="GO" id="GO:0003677">
    <property type="term" value="F:DNA binding"/>
    <property type="evidence" value="ECO:0007669"/>
    <property type="project" value="InterPro"/>
</dbReference>
<dbReference type="NCBIfam" id="NF033579">
    <property type="entry name" value="transpos_IS5_2"/>
    <property type="match status" value="1"/>
</dbReference>
<evidence type="ECO:0000313" key="4">
    <source>
        <dbReference type="Proteomes" id="UP000594380"/>
    </source>
</evidence>
<reference evidence="3 4" key="1">
    <citation type="submission" date="2020-02" db="EMBL/GenBank/DDBJ databases">
        <title>Paraburkholderia simonii sp. nov. and Paraburkholderia youngii sp. nov. Brazilian and Mexican Mimosa-associated rhizobia.</title>
        <authorList>
            <person name="Mavima L."/>
            <person name="Beukes C.W."/>
            <person name="Chan W.Y."/>
            <person name="Palmer M."/>
            <person name="De Meyer S.E."/>
            <person name="James E.K."/>
            <person name="Venter S.N."/>
            <person name="Steenkamp E.T."/>
        </authorList>
    </citation>
    <scope>NUCLEOTIDE SEQUENCE [LARGE SCALE GENOMIC DNA]</scope>
    <source>
        <strain evidence="3 4">JPY169</strain>
    </source>
</reference>
<accession>A0A7Y6N1Z3</accession>
<dbReference type="AlphaFoldDB" id="A0A7Y6N1Z3"/>
<dbReference type="GO" id="GO:0004803">
    <property type="term" value="F:transposase activity"/>
    <property type="evidence" value="ECO:0007669"/>
    <property type="project" value="InterPro"/>
</dbReference>
<organism evidence="3 4">
    <name type="scientific">Paraburkholderia youngii</name>
    <dbReference type="NCBI Taxonomy" id="2782701"/>
    <lineage>
        <taxon>Bacteria</taxon>
        <taxon>Pseudomonadati</taxon>
        <taxon>Pseudomonadota</taxon>
        <taxon>Betaproteobacteria</taxon>
        <taxon>Burkholderiales</taxon>
        <taxon>Burkholderiaceae</taxon>
        <taxon>Paraburkholderia</taxon>
    </lineage>
</organism>
<dbReference type="PANTHER" id="PTHR34631">
    <property type="match status" value="1"/>
</dbReference>
<dbReference type="EMBL" id="JAALDK010000003">
    <property type="protein sequence ID" value="NUY05703.1"/>
    <property type="molecule type" value="Genomic_DNA"/>
</dbReference>
<proteinExistence type="predicted"/>
<dbReference type="Proteomes" id="UP000594380">
    <property type="component" value="Unassembled WGS sequence"/>
</dbReference>
<evidence type="ECO:0000313" key="2">
    <source>
        <dbReference type="EMBL" id="NUY05692.1"/>
    </source>
</evidence>
<dbReference type="GO" id="GO:0006313">
    <property type="term" value="P:DNA transposition"/>
    <property type="evidence" value="ECO:0007669"/>
    <property type="project" value="InterPro"/>
</dbReference>
<dbReference type="EMBL" id="JAALDK010000003">
    <property type="protein sequence ID" value="NUY05692.1"/>
    <property type="molecule type" value="Genomic_DNA"/>
</dbReference>